<proteinExistence type="predicted"/>
<keyword evidence="3" id="KW-1185">Reference proteome</keyword>
<evidence type="ECO:0000256" key="1">
    <source>
        <dbReference type="SAM" id="MobiDB-lite"/>
    </source>
</evidence>
<accession>A0ABV9BDL6</accession>
<dbReference type="Proteomes" id="UP001595990">
    <property type="component" value="Unassembled WGS sequence"/>
</dbReference>
<comment type="caution">
    <text evidence="2">The sequence shown here is derived from an EMBL/GenBank/DDBJ whole genome shotgun (WGS) entry which is preliminary data.</text>
</comment>
<organism evidence="2 3">
    <name type="scientific">Streptomyces ehimensis</name>
    <dbReference type="NCBI Taxonomy" id="68195"/>
    <lineage>
        <taxon>Bacteria</taxon>
        <taxon>Bacillati</taxon>
        <taxon>Actinomycetota</taxon>
        <taxon>Actinomycetes</taxon>
        <taxon>Kitasatosporales</taxon>
        <taxon>Streptomycetaceae</taxon>
        <taxon>Streptomyces</taxon>
    </lineage>
</organism>
<dbReference type="Gene3D" id="2.60.120.260">
    <property type="entry name" value="Galactose-binding domain-like"/>
    <property type="match status" value="1"/>
</dbReference>
<evidence type="ECO:0000313" key="2">
    <source>
        <dbReference type="EMBL" id="MFC4512232.1"/>
    </source>
</evidence>
<name>A0ABV9BDL6_9ACTN</name>
<feature type="region of interest" description="Disordered" evidence="1">
    <location>
        <begin position="564"/>
        <end position="589"/>
    </location>
</feature>
<protein>
    <submittedName>
        <fullName evidence="2">Uncharacterized protein</fullName>
    </submittedName>
</protein>
<gene>
    <name evidence="2" type="ORF">ACFPEN_04705</name>
</gene>
<dbReference type="RefSeq" id="WP_417922310.1">
    <property type="nucleotide sequence ID" value="NZ_JBHSFS010000002.1"/>
</dbReference>
<evidence type="ECO:0000313" key="3">
    <source>
        <dbReference type="Proteomes" id="UP001595990"/>
    </source>
</evidence>
<reference evidence="3" key="1">
    <citation type="journal article" date="2019" name="Int. J. Syst. Evol. Microbiol.">
        <title>The Global Catalogue of Microorganisms (GCM) 10K type strain sequencing project: providing services to taxonomists for standard genome sequencing and annotation.</title>
        <authorList>
            <consortium name="The Broad Institute Genomics Platform"/>
            <consortium name="The Broad Institute Genome Sequencing Center for Infectious Disease"/>
            <person name="Wu L."/>
            <person name="Ma J."/>
        </authorList>
    </citation>
    <scope>NUCLEOTIDE SEQUENCE [LARGE SCALE GENOMIC DNA]</scope>
    <source>
        <strain evidence="3">CECT 8064</strain>
    </source>
</reference>
<sequence length="745" mass="78804">MSEDIGRRLARLEQQVTAISRAPKLTNASLEDATLEVYDDQGSLRALVGQQPDGTSGVTVVNGPTPPVPAKPTVTSAMGNLVVSWDGKFENNAVSPLDFARVEVHVGAVPDFEPDASTLRGTVESAQGGTVTVSLGYQQWWVRLRTRSLSGTASAATAAVAGEPRQAHTADIAAGAITADKLSIGSTGNLLVDPGFETGFTESRLADLGMSWAKIESGGADSPCCLTIATTGGEPRWMPYDPFAVNPGDMYWLGVHYRCSKAWLGDGVGISLVWRDAKGKILNTSSVTAPEPQADGQWRRISGKVRAPEGAVRAEARLQAGEGTAGEVSFDNAECRSIMTSAASGERAEIGPDGVRLFDGQGEQVVSLVTGAPNYLSLSSHDGTSVASISDTGAAGFQSLSVAGKLTWQGDDLQTVLDAMPRGLVAINRQTSRVETTGTEVGWVELGFDADPTREYRIVVDAHVSPSVAGGELRLRLRDGGAGAPDIRSPQVQSAMHQLVRNGGWQRVRLELPVSGSVLGKGKHRLLATFDNKQGPSGQSVTLIGGDSYPGFMYIEDVGPKLKETGGYNTGGGSSSKPDPDPKPVPQQYTTTYTASWSGSYSRRSSYNSYYGNQMLQGYYSENNGTQAALCGFPADMVKDLAGASVQKAELFLYFDHWYSSSGGKAVIKPHGHTSRPATFSCGSSSKSVDWSRNEGKWVDVTALFEASTTRGFGLDPNNTSGTYYGRANGVGGANPPKLRVTYTK</sequence>
<dbReference type="EMBL" id="JBHSFS010000002">
    <property type="protein sequence ID" value="MFC4512232.1"/>
    <property type="molecule type" value="Genomic_DNA"/>
</dbReference>